<feature type="compositionally biased region" description="Low complexity" evidence="1">
    <location>
        <begin position="126"/>
        <end position="142"/>
    </location>
</feature>
<feature type="transmembrane region" description="Helical" evidence="2">
    <location>
        <begin position="62"/>
        <end position="83"/>
    </location>
</feature>
<keyword evidence="2" id="KW-0812">Transmembrane</keyword>
<keyword evidence="2" id="KW-1133">Transmembrane helix</keyword>
<comment type="caution">
    <text evidence="3">The sequence shown here is derived from an EMBL/GenBank/DDBJ whole genome shotgun (WGS) entry which is preliminary data.</text>
</comment>
<feature type="compositionally biased region" description="Polar residues" evidence="1">
    <location>
        <begin position="104"/>
        <end position="120"/>
    </location>
</feature>
<sequence>MECKWCGKSITNPNARFCPGCGKPLDSATPVYGTSSSPKKNGPAPKMRRTADWDSYSNPNGWLKWLVLGIVVLVVAIGGLILLNMTTLKGDGLWEALTRQESSTQLPDTVYSNETPTQGQKDLAVSAQETPQPAAATEAESTGEQVVLHNGRSDAMVTVDGRQVQVSYSGQDILIPRNSLPDVAQVRVVAPTESGWETAAVWYNYRYGNELTLGDGADYGAYQACEQDGLAQPSAKVVDVLTWAYYRGFLQAINDQSLDPMVYSTQSNTNDQTRYVFSDANRQNTYDLGDFSAVSEPQSIQYDSGRVVYNASFRTICTDRSTGDRQEIYNHRTIELCWEDGVWKVNRIAFLSDEDFAAGRYADLR</sequence>
<reference evidence="3" key="2">
    <citation type="submission" date="2021-09" db="EMBL/GenBank/DDBJ databases">
        <authorList>
            <person name="Gilroy R."/>
        </authorList>
    </citation>
    <scope>NUCLEOTIDE SEQUENCE</scope>
    <source>
        <strain evidence="3">ChiBcec21-2208</strain>
    </source>
</reference>
<evidence type="ECO:0000256" key="1">
    <source>
        <dbReference type="SAM" id="MobiDB-lite"/>
    </source>
</evidence>
<organism evidence="3 4">
    <name type="scientific">Subdoligranulum variabile</name>
    <dbReference type="NCBI Taxonomy" id="214851"/>
    <lineage>
        <taxon>Bacteria</taxon>
        <taxon>Bacillati</taxon>
        <taxon>Bacillota</taxon>
        <taxon>Clostridia</taxon>
        <taxon>Eubacteriales</taxon>
        <taxon>Oscillospiraceae</taxon>
        <taxon>Subdoligranulum</taxon>
    </lineage>
</organism>
<evidence type="ECO:0000313" key="3">
    <source>
        <dbReference type="EMBL" id="HJG27461.1"/>
    </source>
</evidence>
<name>A0A921LMF3_9FIRM</name>
<gene>
    <name evidence="3" type="ORF">K8V20_02275</name>
</gene>
<keyword evidence="2" id="KW-0472">Membrane</keyword>
<dbReference type="Proteomes" id="UP000782880">
    <property type="component" value="Unassembled WGS sequence"/>
</dbReference>
<proteinExistence type="predicted"/>
<reference evidence="3" key="1">
    <citation type="journal article" date="2021" name="PeerJ">
        <title>Extensive microbial diversity within the chicken gut microbiome revealed by metagenomics and culture.</title>
        <authorList>
            <person name="Gilroy R."/>
            <person name="Ravi A."/>
            <person name="Getino M."/>
            <person name="Pursley I."/>
            <person name="Horton D.L."/>
            <person name="Alikhan N.F."/>
            <person name="Baker D."/>
            <person name="Gharbi K."/>
            <person name="Hall N."/>
            <person name="Watson M."/>
            <person name="Adriaenssens E.M."/>
            <person name="Foster-Nyarko E."/>
            <person name="Jarju S."/>
            <person name="Secka A."/>
            <person name="Antonio M."/>
            <person name="Oren A."/>
            <person name="Chaudhuri R.R."/>
            <person name="La Ragione R."/>
            <person name="Hildebrand F."/>
            <person name="Pallen M.J."/>
        </authorList>
    </citation>
    <scope>NUCLEOTIDE SEQUENCE</scope>
    <source>
        <strain evidence="3">ChiBcec21-2208</strain>
    </source>
</reference>
<evidence type="ECO:0008006" key="5">
    <source>
        <dbReference type="Google" id="ProtNLM"/>
    </source>
</evidence>
<feature type="region of interest" description="Disordered" evidence="1">
    <location>
        <begin position="104"/>
        <end position="143"/>
    </location>
</feature>
<accession>A0A921LMF3</accession>
<feature type="region of interest" description="Disordered" evidence="1">
    <location>
        <begin position="29"/>
        <end position="50"/>
    </location>
</feature>
<evidence type="ECO:0000256" key="2">
    <source>
        <dbReference type="SAM" id="Phobius"/>
    </source>
</evidence>
<protein>
    <recommendedName>
        <fullName evidence="5">Zinc-ribbon domain-containing protein</fullName>
    </recommendedName>
</protein>
<dbReference type="AlphaFoldDB" id="A0A921LMF3"/>
<dbReference type="EMBL" id="DYVE01000062">
    <property type="protein sequence ID" value="HJG27461.1"/>
    <property type="molecule type" value="Genomic_DNA"/>
</dbReference>
<evidence type="ECO:0000313" key="4">
    <source>
        <dbReference type="Proteomes" id="UP000782880"/>
    </source>
</evidence>